<dbReference type="GO" id="GO:0016757">
    <property type="term" value="F:glycosyltransferase activity"/>
    <property type="evidence" value="ECO:0007669"/>
    <property type="project" value="UniProtKB-ARBA"/>
</dbReference>
<evidence type="ECO:0000313" key="4">
    <source>
        <dbReference type="Proteomes" id="UP000184236"/>
    </source>
</evidence>
<feature type="domain" description="Glycosyltransferase subfamily 4-like N-terminal" evidence="2">
    <location>
        <begin position="74"/>
        <end position="216"/>
    </location>
</feature>
<accession>A0A1M4Z5S7</accession>
<dbReference type="EMBL" id="FQVO01000009">
    <property type="protein sequence ID" value="SHF13308.1"/>
    <property type="molecule type" value="Genomic_DNA"/>
</dbReference>
<name>A0A1M4Z5S7_9FLAO</name>
<gene>
    <name evidence="3" type="ORF">SAMN05444408_109118</name>
</gene>
<evidence type="ECO:0000259" key="2">
    <source>
        <dbReference type="Pfam" id="PF13439"/>
    </source>
</evidence>
<sequence length="405" mass="46628">MKVLQISSEVNIGSVGRIAEQIGENILNEGWESYIAFGREHLPSKSSIFKIGNTFDFIYHVLLTRLTDRHGFGSENATKKLINTIKDINPDIIHLQHLHGYFVNIDLLFNFLRTTKAKIVWTFHDCWSFTGHCAYYELVNCDKWKTQCYECPQLKEYPKSIFTDNSKKNYTHKRELFTSVDQMTIVPVSNWLEGEVRKSFLKKYNIKTIHNGIDVNQFAYKENNIKQKFNIDEKFLILGVASPWDKRKGLTYFVEISEKISDDCKIVLVGLSKNQIKNLPDKIIGLERTKNVNELAELYSAADVFVNPTLEDTFPTTNLEAQSCGTPVITFKTGGSPEAIDSSTGIVVEKGNTEELVNAIEEVKRNTKLFYSGHCRNRVLRLFDKRNAFKYYIDLYKELLQNEAL</sequence>
<evidence type="ECO:0000313" key="3">
    <source>
        <dbReference type="EMBL" id="SHF13308.1"/>
    </source>
</evidence>
<dbReference type="InterPro" id="IPR028098">
    <property type="entry name" value="Glyco_trans_4-like_N"/>
</dbReference>
<dbReference type="AlphaFoldDB" id="A0A1M4Z5S7"/>
<dbReference type="Proteomes" id="UP000184236">
    <property type="component" value="Unassembled WGS sequence"/>
</dbReference>
<dbReference type="Gene3D" id="3.40.50.2000">
    <property type="entry name" value="Glycogen Phosphorylase B"/>
    <property type="match status" value="2"/>
</dbReference>
<keyword evidence="1 3" id="KW-0808">Transferase</keyword>
<reference evidence="4" key="1">
    <citation type="submission" date="2016-11" db="EMBL/GenBank/DDBJ databases">
        <authorList>
            <person name="Varghese N."/>
            <person name="Submissions S."/>
        </authorList>
    </citation>
    <scope>NUCLEOTIDE SEQUENCE [LARGE SCALE GENOMIC DNA]</scope>
    <source>
        <strain evidence="4">DSM 26898</strain>
    </source>
</reference>
<dbReference type="SUPFAM" id="SSF53756">
    <property type="entry name" value="UDP-Glycosyltransferase/glycogen phosphorylase"/>
    <property type="match status" value="1"/>
</dbReference>
<dbReference type="RefSeq" id="WP_072885171.1">
    <property type="nucleotide sequence ID" value="NZ_FQVO01000009.1"/>
</dbReference>
<protein>
    <submittedName>
        <fullName evidence="3">Glycosyltransferase involved in cell wall bisynthesis</fullName>
    </submittedName>
</protein>
<dbReference type="PANTHER" id="PTHR46401:SF2">
    <property type="entry name" value="GLYCOSYLTRANSFERASE WBBK-RELATED"/>
    <property type="match status" value="1"/>
</dbReference>
<dbReference type="OrthoDB" id="9768685at2"/>
<proteinExistence type="predicted"/>
<dbReference type="Pfam" id="PF13439">
    <property type="entry name" value="Glyco_transf_4"/>
    <property type="match status" value="1"/>
</dbReference>
<dbReference type="STRING" id="1302685.SAMN05444408_109118"/>
<keyword evidence="4" id="KW-1185">Reference proteome</keyword>
<dbReference type="PANTHER" id="PTHR46401">
    <property type="entry name" value="GLYCOSYLTRANSFERASE WBBK-RELATED"/>
    <property type="match status" value="1"/>
</dbReference>
<evidence type="ECO:0000256" key="1">
    <source>
        <dbReference type="ARBA" id="ARBA00022679"/>
    </source>
</evidence>
<organism evidence="3 4">
    <name type="scientific">Chryseobacterium takakiae</name>
    <dbReference type="NCBI Taxonomy" id="1302685"/>
    <lineage>
        <taxon>Bacteria</taxon>
        <taxon>Pseudomonadati</taxon>
        <taxon>Bacteroidota</taxon>
        <taxon>Flavobacteriia</taxon>
        <taxon>Flavobacteriales</taxon>
        <taxon>Weeksellaceae</taxon>
        <taxon>Chryseobacterium group</taxon>
        <taxon>Chryseobacterium</taxon>
    </lineage>
</organism>
<dbReference type="Pfam" id="PF13692">
    <property type="entry name" value="Glyco_trans_1_4"/>
    <property type="match status" value="1"/>
</dbReference>